<proteinExistence type="inferred from homology"/>
<dbReference type="PANTHER" id="PTHR39518:SF2">
    <property type="entry name" value="UPF0215 PROTEIN MJ1150"/>
    <property type="match status" value="1"/>
</dbReference>
<organism evidence="2 3">
    <name type="scientific">Methanocaldococcus bathoardescens</name>
    <dbReference type="NCBI Taxonomy" id="1301915"/>
    <lineage>
        <taxon>Archaea</taxon>
        <taxon>Methanobacteriati</taxon>
        <taxon>Methanobacteriota</taxon>
        <taxon>Methanomada group</taxon>
        <taxon>Methanococci</taxon>
        <taxon>Methanococcales</taxon>
        <taxon>Methanocaldococcaceae</taxon>
        <taxon>Methanocaldococcus</taxon>
    </lineage>
</organism>
<dbReference type="HAMAP" id="MF_00582">
    <property type="entry name" value="UPF0215"/>
    <property type="match status" value="1"/>
</dbReference>
<dbReference type="STRING" id="1301915.JH146_0697"/>
<dbReference type="HOGENOM" id="CLU_095956_1_0_2"/>
<keyword evidence="3" id="KW-1185">Reference proteome</keyword>
<dbReference type="EMBL" id="CP009149">
    <property type="protein sequence ID" value="AIJ05545.1"/>
    <property type="molecule type" value="Genomic_DNA"/>
</dbReference>
<comment type="similarity">
    <text evidence="1">Belongs to the UPF0215 family.</text>
</comment>
<evidence type="ECO:0000313" key="2">
    <source>
        <dbReference type="EMBL" id="AIJ05545.1"/>
    </source>
</evidence>
<dbReference type="Gene3D" id="3.30.2170.10">
    <property type="entry name" value="archaeoglobus fulgidus dsm 4304 superfamily"/>
    <property type="match status" value="1"/>
</dbReference>
<dbReference type="PIRSF" id="PIRSF006380">
    <property type="entry name" value="UCP006380"/>
    <property type="match status" value="1"/>
</dbReference>
<dbReference type="InterPro" id="IPR002802">
    <property type="entry name" value="Endo_dU"/>
</dbReference>
<dbReference type="KEGG" id="mjh:JH146_0697"/>
<dbReference type="GeneID" id="24891299"/>
<evidence type="ECO:0000313" key="3">
    <source>
        <dbReference type="Proteomes" id="UP000028781"/>
    </source>
</evidence>
<dbReference type="PANTHER" id="PTHR39518">
    <property type="entry name" value="UPF0215 PROTEIN MJ1150"/>
    <property type="match status" value="1"/>
</dbReference>
<accession>A0A076LB37</accession>
<reference evidence="2 3" key="1">
    <citation type="journal article" date="2015" name="Int. J. Syst. Evol. Microbiol.">
        <title>M ethanocaldococcus bathoardescens sp. nov., a hyperthermophilic methanogen isolated from a volcanically active deep-sea hydrothermal vent.</title>
        <authorList>
            <person name="Stewart L.C."/>
            <person name="Jung J.H."/>
            <person name="Kim Y.T."/>
            <person name="Kwon S.W."/>
            <person name="Park C.S."/>
            <person name="Holden J.F."/>
        </authorList>
    </citation>
    <scope>NUCLEOTIDE SEQUENCE [LARGE SCALE GENOMIC DNA]</scope>
    <source>
        <strain evidence="2 3">JH146</strain>
    </source>
</reference>
<evidence type="ECO:0000256" key="1">
    <source>
        <dbReference type="HAMAP-Rule" id="MF_00582"/>
    </source>
</evidence>
<dbReference type="OrthoDB" id="15207at2157"/>
<sequence>MKDEIEVIGFDDAPFNRTDKECILIGTYMRGNRIIDGIYFRKFKKDGMDVTEKIIDIIKEKHYKKIKAIFLSGITFGGFNIADLWEINRETKKPVIVVIDKYPNKEKMFSALKKYFDDADERIKLINSFPEPERMDNIYIQYVGTNRDFVENIIKKTKLKSKIPECLRISHLIGRGFLGLK</sequence>
<gene>
    <name evidence="2" type="ORF">JH146_0697</name>
</gene>
<name>A0A076LB37_9EURY</name>
<dbReference type="Pfam" id="PF01949">
    <property type="entry name" value="Endo_dU"/>
    <property type="match status" value="1"/>
</dbReference>
<dbReference type="Proteomes" id="UP000028781">
    <property type="component" value="Chromosome"/>
</dbReference>
<protein>
    <recommendedName>
        <fullName evidence="1">UPF0215 protein JH146_0697</fullName>
    </recommendedName>
</protein>
<dbReference type="RefSeq" id="WP_048201714.1">
    <property type="nucleotide sequence ID" value="NZ_CP009149.1"/>
</dbReference>
<dbReference type="AlphaFoldDB" id="A0A076LB37"/>